<evidence type="ECO:0000313" key="2">
    <source>
        <dbReference type="EMBL" id="HJE39525.1"/>
    </source>
</evidence>
<evidence type="ECO:0000313" key="3">
    <source>
        <dbReference type="Proteomes" id="UP000711407"/>
    </source>
</evidence>
<gene>
    <name evidence="2" type="ORF">K8V47_07210</name>
</gene>
<dbReference type="EMBL" id="DYXT01000038">
    <property type="protein sequence ID" value="HJE39525.1"/>
    <property type="molecule type" value="Genomic_DNA"/>
</dbReference>
<dbReference type="AlphaFoldDB" id="A0A921E955"/>
<feature type="chain" id="PRO_5038059061" evidence="1">
    <location>
        <begin position="23"/>
        <end position="94"/>
    </location>
</feature>
<proteinExistence type="predicted"/>
<evidence type="ECO:0000256" key="1">
    <source>
        <dbReference type="SAM" id="SignalP"/>
    </source>
</evidence>
<dbReference type="InterPro" id="IPR011050">
    <property type="entry name" value="Pectin_lyase_fold/virulence"/>
</dbReference>
<comment type="caution">
    <text evidence="2">The sequence shown here is derived from an EMBL/GenBank/DDBJ whole genome shotgun (WGS) entry which is preliminary data.</text>
</comment>
<reference evidence="2" key="2">
    <citation type="submission" date="2021-09" db="EMBL/GenBank/DDBJ databases">
        <authorList>
            <person name="Gilroy R."/>
        </authorList>
    </citation>
    <scope>NUCLEOTIDE SEQUENCE</scope>
    <source>
        <strain evidence="2">4100</strain>
    </source>
</reference>
<accession>A0A921E955</accession>
<feature type="signal peptide" evidence="1">
    <location>
        <begin position="1"/>
        <end position="22"/>
    </location>
</feature>
<name>A0A921E955_9BACT</name>
<organism evidence="2 3">
    <name type="scientific">Candidatus Amulumruptor caecigallinarius</name>
    <dbReference type="NCBI Taxonomy" id="2109911"/>
    <lineage>
        <taxon>Bacteria</taxon>
        <taxon>Pseudomonadati</taxon>
        <taxon>Bacteroidota</taxon>
        <taxon>Bacteroidia</taxon>
        <taxon>Bacteroidales</taxon>
        <taxon>Muribaculaceae</taxon>
        <taxon>Candidatus Amulumruptor</taxon>
    </lineage>
</organism>
<protein>
    <submittedName>
        <fullName evidence="2">Uncharacterized protein</fullName>
    </submittedName>
</protein>
<sequence>MKSSKSLLVSLLVTGVTMPLSAATWRLNPNPEAKADFTSIADAMADDRVNEGDELLLDPGQYDDDVTLTKNNITQVRAASCRKTAHGSQPVRHR</sequence>
<dbReference type="Proteomes" id="UP000711407">
    <property type="component" value="Unassembled WGS sequence"/>
</dbReference>
<reference evidence="2" key="1">
    <citation type="journal article" date="2021" name="PeerJ">
        <title>Extensive microbial diversity within the chicken gut microbiome revealed by metagenomics and culture.</title>
        <authorList>
            <person name="Gilroy R."/>
            <person name="Ravi A."/>
            <person name="Getino M."/>
            <person name="Pursley I."/>
            <person name="Horton D.L."/>
            <person name="Alikhan N.F."/>
            <person name="Baker D."/>
            <person name="Gharbi K."/>
            <person name="Hall N."/>
            <person name="Watson M."/>
            <person name="Adriaenssens E.M."/>
            <person name="Foster-Nyarko E."/>
            <person name="Jarju S."/>
            <person name="Secka A."/>
            <person name="Antonio M."/>
            <person name="Oren A."/>
            <person name="Chaudhuri R.R."/>
            <person name="La Ragione R."/>
            <person name="Hildebrand F."/>
            <person name="Pallen M.J."/>
        </authorList>
    </citation>
    <scope>NUCLEOTIDE SEQUENCE</scope>
    <source>
        <strain evidence="2">4100</strain>
    </source>
</reference>
<keyword evidence="1" id="KW-0732">Signal</keyword>
<dbReference type="SUPFAM" id="SSF51126">
    <property type="entry name" value="Pectin lyase-like"/>
    <property type="match status" value="1"/>
</dbReference>